<dbReference type="InterPro" id="IPR029014">
    <property type="entry name" value="NiFe-Hase_large"/>
</dbReference>
<dbReference type="PANTHER" id="PTHR43600:SF4">
    <property type="entry name" value="CYTOSOLIC NIFE-HYDROGENASE, ALPHA SUBUNIT"/>
    <property type="match status" value="1"/>
</dbReference>
<dbReference type="RefSeq" id="WP_129349992.1">
    <property type="nucleotide sequence ID" value="NZ_CP012670.1"/>
</dbReference>
<keyword evidence="2" id="KW-0479">Metal-binding</keyword>
<comment type="cofactor">
    <cofactor evidence="2">
        <name>Fe cation</name>
        <dbReference type="ChEBI" id="CHEBI:24875"/>
    </cofactor>
</comment>
<feature type="binding site" evidence="2">
    <location>
        <position position="426"/>
    </location>
    <ligand>
        <name>Mg(2+)</name>
        <dbReference type="ChEBI" id="CHEBI:18420"/>
    </ligand>
</feature>
<keyword evidence="2" id="KW-0408">Iron</keyword>
<dbReference type="Proteomes" id="UP000295781">
    <property type="component" value="Chromosome"/>
</dbReference>
<evidence type="ECO:0000313" key="4">
    <source>
        <dbReference type="Proteomes" id="UP000295781"/>
    </source>
</evidence>
<dbReference type="PROSITE" id="PS00508">
    <property type="entry name" value="NI_HGENASE_L_2"/>
    <property type="match status" value="1"/>
</dbReference>
<gene>
    <name evidence="3" type="ORF">SOCEGT47_047780</name>
</gene>
<evidence type="ECO:0000256" key="1">
    <source>
        <dbReference type="ARBA" id="ARBA00023002"/>
    </source>
</evidence>
<organism evidence="3 4">
    <name type="scientific">Sorangium cellulosum</name>
    <name type="common">Polyangium cellulosum</name>
    <dbReference type="NCBI Taxonomy" id="56"/>
    <lineage>
        <taxon>Bacteria</taxon>
        <taxon>Pseudomonadati</taxon>
        <taxon>Myxococcota</taxon>
        <taxon>Polyangia</taxon>
        <taxon>Polyangiales</taxon>
        <taxon>Polyangiaceae</taxon>
        <taxon>Sorangium</taxon>
    </lineage>
</organism>
<dbReference type="Gene3D" id="1.10.645.10">
    <property type="entry name" value="Cytochrome-c3 Hydrogenase, chain B"/>
    <property type="match status" value="1"/>
</dbReference>
<dbReference type="InterPro" id="IPR001501">
    <property type="entry name" value="Ni-dep_hyd_lsu"/>
</dbReference>
<feature type="binding site" evidence="2">
    <location>
        <position position="68"/>
    </location>
    <ligand>
        <name>Ni(2+)</name>
        <dbReference type="ChEBI" id="CHEBI:49786"/>
    </ligand>
</feature>
<proteinExistence type="predicted"/>
<protein>
    <submittedName>
        <fullName evidence="3">Ni/Fe hydrogenase subunit alpha</fullName>
    </submittedName>
</protein>
<feature type="binding site" evidence="2">
    <location>
        <position position="376"/>
    </location>
    <ligand>
        <name>Mg(2+)</name>
        <dbReference type="ChEBI" id="CHEBI:18420"/>
    </ligand>
</feature>
<dbReference type="AlphaFoldDB" id="A0A4P2Q4W9"/>
<keyword evidence="1" id="KW-0560">Oxidoreductase</keyword>
<feature type="binding site" evidence="2">
    <location>
        <position position="46"/>
    </location>
    <ligand>
        <name>Mg(2+)</name>
        <dbReference type="ChEBI" id="CHEBI:18420"/>
    </ligand>
</feature>
<dbReference type="PANTHER" id="PTHR43600">
    <property type="entry name" value="COENZYME F420 HYDROGENASE, SUBUNIT ALPHA"/>
    <property type="match status" value="1"/>
</dbReference>
<keyword evidence="2" id="KW-0460">Magnesium</keyword>
<feature type="binding site" evidence="2">
    <location>
        <position position="420"/>
    </location>
    <ligand>
        <name>Ni(2+)</name>
        <dbReference type="ChEBI" id="CHEBI:49786"/>
    </ligand>
</feature>
<name>A0A4P2Q4W9_SORCE</name>
<dbReference type="GO" id="GO:0016151">
    <property type="term" value="F:nickel cation binding"/>
    <property type="evidence" value="ECO:0007669"/>
    <property type="project" value="InterPro"/>
</dbReference>
<dbReference type="Pfam" id="PF00374">
    <property type="entry name" value="NiFeSe_Hases"/>
    <property type="match status" value="2"/>
</dbReference>
<dbReference type="EMBL" id="CP012670">
    <property type="protein sequence ID" value="AUX24241.1"/>
    <property type="molecule type" value="Genomic_DNA"/>
</dbReference>
<feature type="binding site" evidence="2">
    <location>
        <position position="423"/>
    </location>
    <ligand>
        <name>Fe cation</name>
        <dbReference type="ChEBI" id="CHEBI:24875"/>
    </ligand>
</feature>
<feature type="binding site" evidence="2">
    <location>
        <position position="65"/>
    </location>
    <ligand>
        <name>Ni(2+)</name>
        <dbReference type="ChEBI" id="CHEBI:49786"/>
    </ligand>
</feature>
<comment type="cofactor">
    <cofactor evidence="2">
        <name>Ni(2+)</name>
        <dbReference type="ChEBI" id="CHEBI:49786"/>
    </cofactor>
</comment>
<keyword evidence="2" id="KW-0533">Nickel</keyword>
<evidence type="ECO:0000313" key="3">
    <source>
        <dbReference type="EMBL" id="AUX24241.1"/>
    </source>
</evidence>
<feature type="binding site" evidence="2">
    <location>
        <position position="68"/>
    </location>
    <ligand>
        <name>Fe cation</name>
        <dbReference type="ChEBI" id="CHEBI:24875"/>
    </ligand>
</feature>
<accession>A0A4P2Q4W9</accession>
<dbReference type="SUPFAM" id="SSF56762">
    <property type="entry name" value="HydB/Nqo4-like"/>
    <property type="match status" value="1"/>
</dbReference>
<sequence length="439" mass="48250">MSAEERVYKVDVLTRVEGEGSFYLRARGGAVLEARLAIFEAPRFFEALLRGRGIHEVPDIVARICGICPVAYQMSAVRAIEGALGLAPSEPVRRLRRLLYCGEWIESHALHVFLLHAPDFLGYPSAIEMAKDHKDVVERGLAMKKVGNALVALLGGRAIHPVSPRLGGFTRAPRRRELARIRDDLRRACDQAIEAVRWTAALPAPDFEQDYVFVALAGGDAYPLEWGDRIAITGRPDVPVEQWEQHFVERQVPHSTALQCRLADGSPYLCGPMARLAHHAGKLHPRAAEALRESGIAAPGSLTTNPFRSIVVRAVEIVHALAEAIDLVDGYEEPDRPYDEVTPRDAVGFGATEAPRGLLWHRYAMGADGLVREARIVPPTSQNQARIERDLAGIAGELLALDHGAATRRCEQLIRAYDPCISCSTHFLKLTIDREGGSS</sequence>
<dbReference type="OrthoDB" id="9761717at2"/>
<evidence type="ECO:0000256" key="2">
    <source>
        <dbReference type="PIRSR" id="PIRSR601501-1"/>
    </source>
</evidence>
<dbReference type="InterPro" id="IPR018194">
    <property type="entry name" value="Ni-dep_hyd_lsu_Ni_BS"/>
</dbReference>
<reference evidence="3 4" key="1">
    <citation type="submission" date="2015-09" db="EMBL/GenBank/DDBJ databases">
        <title>Sorangium comparison.</title>
        <authorList>
            <person name="Zaburannyi N."/>
            <person name="Bunk B."/>
            <person name="Overmann J."/>
            <person name="Mueller R."/>
        </authorList>
    </citation>
    <scope>NUCLEOTIDE SEQUENCE [LARGE SCALE GENOMIC DNA]</scope>
    <source>
        <strain evidence="3 4">So ceGT47</strain>
    </source>
</reference>
<dbReference type="GO" id="GO:0008901">
    <property type="term" value="F:ferredoxin hydrogenase activity"/>
    <property type="evidence" value="ECO:0007669"/>
    <property type="project" value="InterPro"/>
</dbReference>